<dbReference type="AlphaFoldDB" id="A0AAJ6BLI6"/>
<dbReference type="GO" id="GO:0003677">
    <property type="term" value="F:DNA binding"/>
    <property type="evidence" value="ECO:0007669"/>
    <property type="project" value="InterPro"/>
</dbReference>
<sequence length="79" mass="8887">MTISLHSPEYRQFVSSLVEIRKAAGVTQSELARRLDKPQSYVSKVERYERRLDPAEFDAMARALGSDPVAAFKSVSEGR</sequence>
<evidence type="ECO:0000313" key="2">
    <source>
        <dbReference type="EMBL" id="WEK39591.1"/>
    </source>
</evidence>
<dbReference type="Proteomes" id="UP001213664">
    <property type="component" value="Chromosome"/>
</dbReference>
<gene>
    <name evidence="2" type="ORF">P0Y50_13795</name>
</gene>
<dbReference type="InterPro" id="IPR010982">
    <property type="entry name" value="Lambda_DNA-bd_dom_sf"/>
</dbReference>
<organism evidence="2 3">
    <name type="scientific">Candidatus Brevundimonas colombiensis</name>
    <dbReference type="NCBI Taxonomy" id="3121376"/>
    <lineage>
        <taxon>Bacteria</taxon>
        <taxon>Pseudomonadati</taxon>
        <taxon>Pseudomonadota</taxon>
        <taxon>Alphaproteobacteria</taxon>
        <taxon>Caulobacterales</taxon>
        <taxon>Caulobacteraceae</taxon>
        <taxon>Brevundimonas</taxon>
    </lineage>
</organism>
<dbReference type="InterPro" id="IPR001387">
    <property type="entry name" value="Cro/C1-type_HTH"/>
</dbReference>
<dbReference type="SMART" id="SM00530">
    <property type="entry name" value="HTH_XRE"/>
    <property type="match status" value="1"/>
</dbReference>
<dbReference type="Pfam" id="PF01381">
    <property type="entry name" value="HTH_3"/>
    <property type="match status" value="1"/>
</dbReference>
<reference evidence="2" key="1">
    <citation type="submission" date="2023-03" db="EMBL/GenBank/DDBJ databases">
        <title>Andean soil-derived lignocellulolytic bacterial consortium as a source of novel taxa and putative plastic-active enzymes.</title>
        <authorList>
            <person name="Diaz-Garcia L."/>
            <person name="Chuvochina M."/>
            <person name="Feuerriegel G."/>
            <person name="Bunk B."/>
            <person name="Sproer C."/>
            <person name="Streit W.R."/>
            <person name="Rodriguez L.M."/>
            <person name="Overmann J."/>
            <person name="Jimenez D.J."/>
        </authorList>
    </citation>
    <scope>NUCLEOTIDE SEQUENCE</scope>
    <source>
        <strain evidence="2">MAG 833</strain>
    </source>
</reference>
<dbReference type="PROSITE" id="PS50943">
    <property type="entry name" value="HTH_CROC1"/>
    <property type="match status" value="1"/>
</dbReference>
<dbReference type="SUPFAM" id="SSF47413">
    <property type="entry name" value="lambda repressor-like DNA-binding domains"/>
    <property type="match status" value="1"/>
</dbReference>
<dbReference type="Gene3D" id="1.10.260.40">
    <property type="entry name" value="lambda repressor-like DNA-binding domains"/>
    <property type="match status" value="1"/>
</dbReference>
<protein>
    <submittedName>
        <fullName evidence="2">Helix-turn-helix transcriptional regulator</fullName>
    </submittedName>
</protein>
<feature type="domain" description="HTH cro/C1-type" evidence="1">
    <location>
        <begin position="17"/>
        <end position="72"/>
    </location>
</feature>
<proteinExistence type="predicted"/>
<evidence type="ECO:0000259" key="1">
    <source>
        <dbReference type="PROSITE" id="PS50943"/>
    </source>
</evidence>
<dbReference type="EMBL" id="CP119326">
    <property type="protein sequence ID" value="WEK39591.1"/>
    <property type="molecule type" value="Genomic_DNA"/>
</dbReference>
<name>A0AAJ6BLI6_9CAUL</name>
<dbReference type="CDD" id="cd00093">
    <property type="entry name" value="HTH_XRE"/>
    <property type="match status" value="1"/>
</dbReference>
<evidence type="ECO:0000313" key="3">
    <source>
        <dbReference type="Proteomes" id="UP001213664"/>
    </source>
</evidence>
<accession>A0AAJ6BLI6</accession>